<dbReference type="CDD" id="cd02769">
    <property type="entry name" value="MopB_DMSOR-BSOR-TMAOR"/>
    <property type="match status" value="1"/>
</dbReference>
<evidence type="ECO:0000256" key="2">
    <source>
        <dbReference type="ARBA" id="ARBA00010312"/>
    </source>
</evidence>
<protein>
    <submittedName>
        <fullName evidence="8">Aspartyl/glutamyl-tRNA(Asn/Gln) amidotransferase subunit C</fullName>
    </submittedName>
</protein>
<comment type="similarity">
    <text evidence="2">Belongs to the prokaryotic molybdopterin-containing oxidoreductase family.</text>
</comment>
<proteinExistence type="inferred from homology"/>
<dbReference type="RefSeq" id="WP_094852031.1">
    <property type="nucleotide sequence ID" value="NZ_NEVM01000001.1"/>
</dbReference>
<evidence type="ECO:0000259" key="7">
    <source>
        <dbReference type="Pfam" id="PF01568"/>
    </source>
</evidence>
<accession>A0A261SKH2</accession>
<dbReference type="AlphaFoldDB" id="A0A261SKH2"/>
<dbReference type="Pfam" id="PF01568">
    <property type="entry name" value="Molydop_binding"/>
    <property type="match status" value="1"/>
</dbReference>
<dbReference type="CDD" id="cd02793">
    <property type="entry name" value="MopB_CT_DMSOR-BSOR-TMAOR"/>
    <property type="match status" value="1"/>
</dbReference>
<comment type="caution">
    <text evidence="8">The sequence shown here is derived from an EMBL/GenBank/DDBJ whole genome shotgun (WGS) entry which is preliminary data.</text>
</comment>
<dbReference type="GO" id="GO:0030151">
    <property type="term" value="F:molybdenum ion binding"/>
    <property type="evidence" value="ECO:0007669"/>
    <property type="project" value="TreeGrafter"/>
</dbReference>
<dbReference type="Gene3D" id="3.90.55.10">
    <property type="entry name" value="Dimethylsulfoxide Reductase, domain 3"/>
    <property type="match status" value="1"/>
</dbReference>
<dbReference type="GO" id="GO:0016491">
    <property type="term" value="F:oxidoreductase activity"/>
    <property type="evidence" value="ECO:0007669"/>
    <property type="project" value="UniProtKB-KW"/>
</dbReference>
<dbReference type="PANTHER" id="PTHR43742:SF10">
    <property type="entry name" value="TRIMETHYLAMINE-N-OXIDE REDUCTASE 2"/>
    <property type="match status" value="1"/>
</dbReference>
<dbReference type="InterPro" id="IPR009010">
    <property type="entry name" value="Asp_de-COase-like_dom_sf"/>
</dbReference>
<dbReference type="InterPro" id="IPR006655">
    <property type="entry name" value="Mopterin_OxRdtase_prok_CS"/>
</dbReference>
<sequence length="775" mass="86816">MTGRTYTAAHWGLYEVTPARNGGRPTLRPFHDDPDPSEIGLHMGSREVARNRVLRPAVREGWLRHARGLTREDTRARGDERFVEVGWDEALGLASRELARVRSAHGNGAIFGGSYGWSSAGRFHHAQSQVHRFLNAIGGYVRHMDSYSLAAARTLMPYLVMPMDELMADHTDWKTLREHCQLFVTFGGVPRKNAQIAVGGTARHLVKDSLRELAGHGVRFINISPVRSDIDTGRDFEWMPIRPNTDTALILGIAHTLLAEDRHDKRFIQRYCVGFEKFEQYVLGREDGVAKTAAWASGITGIGEKDIIALARDMAGARCMINMAWSLQRAHHGEQPYWALLSLAAMLGQIGTPGGGFGVCYGAENLMGSRYRKFRGPTLSQGRGSVDDFIPVARIADMLLHPGDTYTYCGQTRSYPDIRLVYWAGGNPFHHHQDLNRLLRAWRKPETIIVNEQYWTPTAKLADIVFPATTSLERNDIFYAQREPYVAPMKRAMAPEGESRDDYAIFSELAARLGAGETFTEGRDEMQWLEHLYDEWIGKARDAGVRLPSFQAFWSRDLVEIEQLDEPVVLLSDFRENPEAHPLKTASGKIEIFCERIAGYGHDDCPGHAVWIEPHEWLGSGKARIHPFHLITDQPARRLHSQLDHSPHSIEAKIQGREPVWIHPEDARERGIRDGDVVRLYNARGSCLAGALLTADVRRNVLKLSTGAWFDPENWAPGNNMDKHGNPNVLTADVPASSFSQGCSAQTCLVDIERYAGAPPRVTAHDLPFLSRGEP</sequence>
<dbReference type="GO" id="GO:0016740">
    <property type="term" value="F:transferase activity"/>
    <property type="evidence" value="ECO:0007669"/>
    <property type="project" value="UniProtKB-KW"/>
</dbReference>
<keyword evidence="5" id="KW-0560">Oxidoreductase</keyword>
<keyword evidence="9" id="KW-1185">Reference proteome</keyword>
<comment type="cofactor">
    <cofactor evidence="1">
        <name>Mo-bis(molybdopterin guanine dinucleotide)</name>
        <dbReference type="ChEBI" id="CHEBI:60539"/>
    </cofactor>
</comment>
<dbReference type="SUPFAM" id="SSF50692">
    <property type="entry name" value="ADC-like"/>
    <property type="match status" value="1"/>
</dbReference>
<keyword evidence="3" id="KW-0500">Molybdenum</keyword>
<evidence type="ECO:0000313" key="9">
    <source>
        <dbReference type="Proteomes" id="UP000216020"/>
    </source>
</evidence>
<reference evidence="9" key="1">
    <citation type="submission" date="2017-05" db="EMBL/GenBank/DDBJ databases">
        <title>Complete and WGS of Bordetella genogroups.</title>
        <authorList>
            <person name="Spilker T."/>
            <person name="Lipuma J."/>
        </authorList>
    </citation>
    <scope>NUCLEOTIDE SEQUENCE [LARGE SCALE GENOMIC DNA]</scope>
    <source>
        <strain evidence="9">AU16122</strain>
    </source>
</reference>
<dbReference type="OrthoDB" id="9815647at2"/>
<evidence type="ECO:0000256" key="4">
    <source>
        <dbReference type="ARBA" id="ARBA00022723"/>
    </source>
</evidence>
<dbReference type="InterPro" id="IPR050612">
    <property type="entry name" value="Prok_Mopterin_Oxidored"/>
</dbReference>
<evidence type="ECO:0000313" key="8">
    <source>
        <dbReference type="EMBL" id="OZI37929.1"/>
    </source>
</evidence>
<dbReference type="EMBL" id="NEVM01000001">
    <property type="protein sequence ID" value="OZI37929.1"/>
    <property type="molecule type" value="Genomic_DNA"/>
</dbReference>
<dbReference type="PANTHER" id="PTHR43742">
    <property type="entry name" value="TRIMETHYLAMINE-N-OXIDE REDUCTASE"/>
    <property type="match status" value="1"/>
</dbReference>
<dbReference type="GO" id="GO:0009061">
    <property type="term" value="P:anaerobic respiration"/>
    <property type="evidence" value="ECO:0007669"/>
    <property type="project" value="TreeGrafter"/>
</dbReference>
<keyword evidence="8" id="KW-0808">Transferase</keyword>
<keyword evidence="4" id="KW-0479">Metal-binding</keyword>
<dbReference type="InterPro" id="IPR041954">
    <property type="entry name" value="CT_DMSOR/BSOR/TMAOR"/>
</dbReference>
<dbReference type="GO" id="GO:0043546">
    <property type="term" value="F:molybdopterin cofactor binding"/>
    <property type="evidence" value="ECO:0007669"/>
    <property type="project" value="InterPro"/>
</dbReference>
<name>A0A261SKH2_9BORD</name>
<dbReference type="PROSITE" id="PS00932">
    <property type="entry name" value="MOLYBDOPTERIN_PROK_3"/>
    <property type="match status" value="1"/>
</dbReference>
<dbReference type="InterPro" id="IPR006657">
    <property type="entry name" value="MoPterin_dinucl-bd_dom"/>
</dbReference>
<evidence type="ECO:0000256" key="3">
    <source>
        <dbReference type="ARBA" id="ARBA00022505"/>
    </source>
</evidence>
<dbReference type="SUPFAM" id="SSF53706">
    <property type="entry name" value="Formate dehydrogenase/DMSO reductase, domains 1-3"/>
    <property type="match status" value="1"/>
</dbReference>
<evidence type="ECO:0000259" key="6">
    <source>
        <dbReference type="Pfam" id="PF00384"/>
    </source>
</evidence>
<evidence type="ECO:0000256" key="5">
    <source>
        <dbReference type="ARBA" id="ARBA00023002"/>
    </source>
</evidence>
<evidence type="ECO:0000256" key="1">
    <source>
        <dbReference type="ARBA" id="ARBA00001942"/>
    </source>
</evidence>
<dbReference type="GO" id="GO:0030288">
    <property type="term" value="C:outer membrane-bounded periplasmic space"/>
    <property type="evidence" value="ECO:0007669"/>
    <property type="project" value="TreeGrafter"/>
</dbReference>
<feature type="domain" description="Molybdopterin oxidoreductase" evidence="6">
    <location>
        <begin position="52"/>
        <end position="511"/>
    </location>
</feature>
<gene>
    <name evidence="8" type="ORF">CAL29_06075</name>
</gene>
<dbReference type="Pfam" id="PF00384">
    <property type="entry name" value="Molybdopterin"/>
    <property type="match status" value="1"/>
</dbReference>
<dbReference type="InterPro" id="IPR006656">
    <property type="entry name" value="Mopterin_OxRdtase"/>
</dbReference>
<dbReference type="Gene3D" id="2.40.40.20">
    <property type="match status" value="1"/>
</dbReference>
<feature type="domain" description="Molybdopterin dinucleotide-binding" evidence="7">
    <location>
        <begin position="628"/>
        <end position="748"/>
    </location>
</feature>
<dbReference type="Gene3D" id="3.40.50.740">
    <property type="match status" value="1"/>
</dbReference>
<dbReference type="Gene3D" id="3.40.228.10">
    <property type="entry name" value="Dimethylsulfoxide Reductase, domain 2"/>
    <property type="match status" value="1"/>
</dbReference>
<dbReference type="GO" id="GO:0009055">
    <property type="term" value="F:electron transfer activity"/>
    <property type="evidence" value="ECO:0007669"/>
    <property type="project" value="TreeGrafter"/>
</dbReference>
<organism evidence="8 9">
    <name type="scientific">Bordetella genomosp. 10</name>
    <dbReference type="NCBI Taxonomy" id="1416804"/>
    <lineage>
        <taxon>Bacteria</taxon>
        <taxon>Pseudomonadati</taxon>
        <taxon>Pseudomonadota</taxon>
        <taxon>Betaproteobacteria</taxon>
        <taxon>Burkholderiales</taxon>
        <taxon>Alcaligenaceae</taxon>
        <taxon>Bordetella</taxon>
    </lineage>
</organism>
<dbReference type="Proteomes" id="UP000216020">
    <property type="component" value="Unassembled WGS sequence"/>
</dbReference>